<feature type="domain" description="TonB-dependent receptor plug" evidence="5">
    <location>
        <begin position="132"/>
        <end position="237"/>
    </location>
</feature>
<protein>
    <submittedName>
        <fullName evidence="6">TonB-linked SusC/RagA family outer membrane protein</fullName>
    </submittedName>
</protein>
<keyword evidence="1" id="KW-1134">Transmembrane beta strand</keyword>
<dbReference type="NCBIfam" id="TIGR04056">
    <property type="entry name" value="OMP_RagA_SusC"/>
    <property type="match status" value="1"/>
</dbReference>
<sequence>MRKYLYTSVVCLTMATCIPYATYAEKAGMVRLNKERFYAKTITGTVTSDAGEPLIGASVSLKGTTTGAVTDINGSFSITVPDEGGVLVVTYIGFLQQEVPINDRTTVNIVLQTDAKALEEVVVIGYGVQKKSVVTGAISSVRATDLENQQITRVEQAIQGRTSGVTVASNSGAPGAASTVRVRGITTLNSNEPLYVVDGVVVSGGIDYLNQSDIESIELLKDAASAAIYGTRGAAGVILVTTKKGRQGSVRINYNAYIGTQAPVRKLDLLNATQYATLRNEAYSAGWQPGQPFALPYPDPQALGEGTDWQSTVFNDNALIQNHDFALSGGNDKSTFYASYGYLNQEGIVTTAISSFERHNVRLNSTHKATKWLTIGQTLGYSHIKSKGGLNPNTEFGGPLSSAINLDPTTPVIITDPEILNNPESVYNRQPVVRNAQGFPYGISNTVQQEMTNPLAYVQTQLGNYGWSDNIVGNAFVEVEPVTGLRVRSSLGGKLAYWGGESFRPIYYLNASTVSPQTARSRDRNMVLDYNIENTISYARAINGHNFSVMLGQGAYKDGEVDGLGVSYNAIPATNFGDASFNLQVPTANITAYGYDNIAHTISSLFSRVTYDYKEKYLLTGIIRRDGSSRFGDNNKYGYFPSISLGWVASNETFWPTNPVVDFLKVRGSYGVVGNDNTGNFAFVSTVGAGRNYTFGNEGYTIGYSPNAPANPDLRWEETAQTNIGFETTLFNAINLTIDWYNKKTSGILRPLEIPGYVGSTGFPVANIADMQNRGIELELGYNRQVGDFSFGLTGNASYVKNKILSLEGGKEFTEDGAASIHTFNGRLNRMIVDHPYGTFYGYKTNGIFQTVEDVASYVNSAGQVIQPNARPGDFRWVDLNDDGVIDADDRMVLGKPLPDWTFGVTFNAAWKNFDLMVFGQGVTGNQIFQGLRRLDVANANWQTRALGRWTGEGTSNDYPRLSTSDPNNNFSNPSDFYLEDGDYFRIKTFQIGYTLPSVLTDKISLQKARFYVSANNLLTFTNYTGYDPEIGGNIMGVDRAFYPQARTLMAGINIGF</sequence>
<organism evidence="6 7">
    <name type="scientific">Pontibacter virosus</name>
    <dbReference type="NCBI Taxonomy" id="1765052"/>
    <lineage>
        <taxon>Bacteria</taxon>
        <taxon>Pseudomonadati</taxon>
        <taxon>Bacteroidota</taxon>
        <taxon>Cytophagia</taxon>
        <taxon>Cytophagales</taxon>
        <taxon>Hymenobacteraceae</taxon>
        <taxon>Pontibacter</taxon>
    </lineage>
</organism>
<dbReference type="SUPFAM" id="SSF56935">
    <property type="entry name" value="Porins"/>
    <property type="match status" value="1"/>
</dbReference>
<dbReference type="RefSeq" id="WP_243409471.1">
    <property type="nucleotide sequence ID" value="NZ_QEKI01000004.1"/>
</dbReference>
<dbReference type="InterPro" id="IPR023996">
    <property type="entry name" value="TonB-dep_OMP_SusC/RagA"/>
</dbReference>
<dbReference type="InterPro" id="IPR008969">
    <property type="entry name" value="CarboxyPept-like_regulatory"/>
</dbReference>
<comment type="similarity">
    <text evidence="1 2">Belongs to the TonB-dependent receptor family.</text>
</comment>
<dbReference type="Pfam" id="PF00593">
    <property type="entry name" value="TonB_dep_Rec_b-barrel"/>
    <property type="match status" value="1"/>
</dbReference>
<comment type="caution">
    <text evidence="6">The sequence shown here is derived from an EMBL/GenBank/DDBJ whole genome shotgun (WGS) entry which is preliminary data.</text>
</comment>
<feature type="domain" description="TonB-dependent receptor-like beta-barrel" evidence="4">
    <location>
        <begin position="491"/>
        <end position="1018"/>
    </location>
</feature>
<dbReference type="InterPro" id="IPR000531">
    <property type="entry name" value="Beta-barrel_TonB"/>
</dbReference>
<dbReference type="NCBIfam" id="TIGR04057">
    <property type="entry name" value="SusC_RagA_signa"/>
    <property type="match status" value="1"/>
</dbReference>
<accession>A0A2U1AZ59</accession>
<evidence type="ECO:0000259" key="4">
    <source>
        <dbReference type="Pfam" id="PF00593"/>
    </source>
</evidence>
<comment type="subcellular location">
    <subcellularLocation>
        <location evidence="1">Cell outer membrane</location>
        <topology evidence="1">Multi-pass membrane protein</topology>
    </subcellularLocation>
</comment>
<keyword evidence="1" id="KW-0813">Transport</keyword>
<evidence type="ECO:0000256" key="2">
    <source>
        <dbReference type="RuleBase" id="RU003357"/>
    </source>
</evidence>
<dbReference type="AlphaFoldDB" id="A0A2U1AZ59"/>
<keyword evidence="1 2" id="KW-0472">Membrane</keyword>
<keyword evidence="1" id="KW-0812">Transmembrane</keyword>
<dbReference type="FunFam" id="2.60.40.1120:FF:000003">
    <property type="entry name" value="Outer membrane protein Omp121"/>
    <property type="match status" value="1"/>
</dbReference>
<proteinExistence type="inferred from homology"/>
<dbReference type="InterPro" id="IPR039426">
    <property type="entry name" value="TonB-dep_rcpt-like"/>
</dbReference>
<dbReference type="InterPro" id="IPR037066">
    <property type="entry name" value="Plug_dom_sf"/>
</dbReference>
<reference evidence="6 7" key="1">
    <citation type="submission" date="2018-04" db="EMBL/GenBank/DDBJ databases">
        <title>Genomic Encyclopedia of Type Strains, Phase IV (KMG-IV): sequencing the most valuable type-strain genomes for metagenomic binning, comparative biology and taxonomic classification.</title>
        <authorList>
            <person name="Goeker M."/>
        </authorList>
    </citation>
    <scope>NUCLEOTIDE SEQUENCE [LARGE SCALE GENOMIC DNA]</scope>
    <source>
        <strain evidence="6 7">DSM 100231</strain>
    </source>
</reference>
<dbReference type="InterPro" id="IPR023997">
    <property type="entry name" value="TonB-dep_OMP_SusC/RagA_CS"/>
</dbReference>
<name>A0A2U1AZ59_9BACT</name>
<dbReference type="SUPFAM" id="SSF49464">
    <property type="entry name" value="Carboxypeptidase regulatory domain-like"/>
    <property type="match status" value="1"/>
</dbReference>
<evidence type="ECO:0000256" key="1">
    <source>
        <dbReference type="PROSITE-ProRule" id="PRU01360"/>
    </source>
</evidence>
<dbReference type="PROSITE" id="PS52016">
    <property type="entry name" value="TONB_DEPENDENT_REC_3"/>
    <property type="match status" value="1"/>
</dbReference>
<dbReference type="EMBL" id="QEKI01000004">
    <property type="protein sequence ID" value="PVY41708.1"/>
    <property type="molecule type" value="Genomic_DNA"/>
</dbReference>
<keyword evidence="3" id="KW-0732">Signal</keyword>
<dbReference type="GO" id="GO:0009279">
    <property type="term" value="C:cell outer membrane"/>
    <property type="evidence" value="ECO:0007669"/>
    <property type="project" value="UniProtKB-SubCell"/>
</dbReference>
<dbReference type="Gene3D" id="2.170.130.10">
    <property type="entry name" value="TonB-dependent receptor, plug domain"/>
    <property type="match status" value="1"/>
</dbReference>
<gene>
    <name evidence="6" type="ORF">C8E01_10479</name>
</gene>
<dbReference type="Gene3D" id="2.60.40.1120">
    <property type="entry name" value="Carboxypeptidase-like, regulatory domain"/>
    <property type="match status" value="1"/>
</dbReference>
<dbReference type="Pfam" id="PF13715">
    <property type="entry name" value="CarbopepD_reg_2"/>
    <property type="match status" value="1"/>
</dbReference>
<evidence type="ECO:0000256" key="3">
    <source>
        <dbReference type="SAM" id="SignalP"/>
    </source>
</evidence>
<keyword evidence="7" id="KW-1185">Reference proteome</keyword>
<keyword evidence="2" id="KW-0798">TonB box</keyword>
<evidence type="ECO:0000313" key="7">
    <source>
        <dbReference type="Proteomes" id="UP000245466"/>
    </source>
</evidence>
<dbReference type="Pfam" id="PF07715">
    <property type="entry name" value="Plug"/>
    <property type="match status" value="1"/>
</dbReference>
<evidence type="ECO:0000259" key="5">
    <source>
        <dbReference type="Pfam" id="PF07715"/>
    </source>
</evidence>
<feature type="signal peptide" evidence="3">
    <location>
        <begin position="1"/>
        <end position="23"/>
    </location>
</feature>
<dbReference type="Proteomes" id="UP000245466">
    <property type="component" value="Unassembled WGS sequence"/>
</dbReference>
<feature type="chain" id="PRO_5015420374" evidence="3">
    <location>
        <begin position="24"/>
        <end position="1057"/>
    </location>
</feature>
<keyword evidence="1" id="KW-0998">Cell outer membrane</keyword>
<dbReference type="InterPro" id="IPR012910">
    <property type="entry name" value="Plug_dom"/>
</dbReference>
<evidence type="ECO:0000313" key="6">
    <source>
        <dbReference type="EMBL" id="PVY41708.1"/>
    </source>
</evidence>